<evidence type="ECO:0000256" key="3">
    <source>
        <dbReference type="ARBA" id="ARBA00022801"/>
    </source>
</evidence>
<keyword evidence="3" id="KW-0378">Hydrolase</keyword>
<name>A0A2H0BK92_9BACT</name>
<evidence type="ECO:0000256" key="6">
    <source>
        <dbReference type="PIRSR" id="PIRSR604808-2"/>
    </source>
</evidence>
<evidence type="ECO:0000256" key="1">
    <source>
        <dbReference type="ARBA" id="ARBA00007092"/>
    </source>
</evidence>
<dbReference type="GO" id="GO:0008081">
    <property type="term" value="F:phosphoric diester hydrolase activity"/>
    <property type="evidence" value="ECO:0007669"/>
    <property type="project" value="TreeGrafter"/>
</dbReference>
<feature type="site" description="Interaction with DNA substrate" evidence="7">
    <location>
        <position position="270"/>
    </location>
</feature>
<dbReference type="PANTHER" id="PTHR22748:SF6">
    <property type="entry name" value="DNA-(APURINIC OR APYRIMIDINIC SITE) ENDONUCLEASE"/>
    <property type="match status" value="1"/>
</dbReference>
<dbReference type="GO" id="GO:0006284">
    <property type="term" value="P:base-excision repair"/>
    <property type="evidence" value="ECO:0007669"/>
    <property type="project" value="TreeGrafter"/>
</dbReference>
<evidence type="ECO:0000256" key="5">
    <source>
        <dbReference type="PIRSR" id="PIRSR604808-1"/>
    </source>
</evidence>
<dbReference type="PROSITE" id="PS51435">
    <property type="entry name" value="AP_NUCLEASE_F1_4"/>
    <property type="match status" value="1"/>
</dbReference>
<feature type="site" description="Important for catalytic activity" evidence="7">
    <location>
        <position position="244"/>
    </location>
</feature>
<dbReference type="InterPro" id="IPR020847">
    <property type="entry name" value="AP_endonuclease_F1_BS"/>
</dbReference>
<dbReference type="SUPFAM" id="SSF56219">
    <property type="entry name" value="DNase I-like"/>
    <property type="match status" value="1"/>
</dbReference>
<dbReference type="Pfam" id="PF03372">
    <property type="entry name" value="Exo_endo_phos"/>
    <property type="match status" value="1"/>
</dbReference>
<feature type="domain" description="Endonuclease/exonuclease/phosphatase" evidence="8">
    <location>
        <begin position="4"/>
        <end position="270"/>
    </location>
</feature>
<comment type="similarity">
    <text evidence="1">Belongs to the DNA repair enzymes AP/ExoA family.</text>
</comment>
<keyword evidence="2 6" id="KW-0479">Metal-binding</keyword>
<dbReference type="AlphaFoldDB" id="A0A2H0BK92"/>
<feature type="binding site" evidence="6">
    <location>
        <position position="173"/>
    </location>
    <ligand>
        <name>Mg(2+)</name>
        <dbReference type="ChEBI" id="CHEBI:18420"/>
        <label>1</label>
    </ligand>
</feature>
<dbReference type="PANTHER" id="PTHR22748">
    <property type="entry name" value="AP ENDONUCLEASE"/>
    <property type="match status" value="1"/>
</dbReference>
<evidence type="ECO:0000313" key="9">
    <source>
        <dbReference type="EMBL" id="PIP58051.1"/>
    </source>
</evidence>
<feature type="active site" description="Proton acceptor" evidence="5">
    <location>
        <position position="270"/>
    </location>
</feature>
<dbReference type="GO" id="GO:0003677">
    <property type="term" value="F:DNA binding"/>
    <property type="evidence" value="ECO:0007669"/>
    <property type="project" value="InterPro"/>
</dbReference>
<dbReference type="Proteomes" id="UP000229334">
    <property type="component" value="Unassembled WGS sequence"/>
</dbReference>
<dbReference type="EMBL" id="PCSX01000035">
    <property type="protein sequence ID" value="PIP58051.1"/>
    <property type="molecule type" value="Genomic_DNA"/>
</dbReference>
<comment type="cofactor">
    <cofactor evidence="6">
        <name>Mg(2+)</name>
        <dbReference type="ChEBI" id="CHEBI:18420"/>
    </cofactor>
    <cofactor evidence="6">
        <name>Mn(2+)</name>
        <dbReference type="ChEBI" id="CHEBI:29035"/>
    </cofactor>
    <text evidence="6">Probably binds two magnesium or manganese ions per subunit.</text>
</comment>
<sequence>MKLISWNVNGIRAVSKKGFSDWLKKAKPDLLGLQEIKISNEARLKETFSAQGGPALGWDFDHYEEYWHPAKRPGYSGTAILSKIPTKIANGFGSQEFSDPDGSLPAGGQGALGGDEEGRVQIADLAKFYFINVYFPNANSELSRLDYKLAFNKALLKHLKDLEKIKPIVICGDFNVAHQEIDLARPKENVGNPGFTFEERAWADELAQAGFVDTYRYLHPDQVEYSWWSYRAGARDRNVGWRIDYFWVSQKLAPKIKRAWIETEVYGSDHAPIGLELDI</sequence>
<protein>
    <submittedName>
        <fullName evidence="9">Exodeoxyribonuclease III</fullName>
    </submittedName>
</protein>
<keyword evidence="4 6" id="KW-0460">Magnesium</keyword>
<evidence type="ECO:0000256" key="7">
    <source>
        <dbReference type="PIRSR" id="PIRSR604808-3"/>
    </source>
</evidence>
<accession>A0A2H0BK92</accession>
<evidence type="ECO:0000256" key="4">
    <source>
        <dbReference type="ARBA" id="ARBA00022842"/>
    </source>
</evidence>
<organism evidence="9 10">
    <name type="scientific">Candidatus Vogelbacteria bacterium CG22_combo_CG10-13_8_21_14_all_37_9</name>
    <dbReference type="NCBI Taxonomy" id="1975046"/>
    <lineage>
        <taxon>Bacteria</taxon>
        <taxon>Candidatus Vogeliibacteriota</taxon>
    </lineage>
</organism>
<feature type="binding site" evidence="6">
    <location>
        <position position="175"/>
    </location>
    <ligand>
        <name>Mg(2+)</name>
        <dbReference type="ChEBI" id="CHEBI:18420"/>
        <label>1</label>
    </ligand>
</feature>
<dbReference type="InterPro" id="IPR036691">
    <property type="entry name" value="Endo/exonu/phosph_ase_sf"/>
</dbReference>
<proteinExistence type="inferred from homology"/>
<dbReference type="GO" id="GO:0046872">
    <property type="term" value="F:metal ion binding"/>
    <property type="evidence" value="ECO:0007669"/>
    <property type="project" value="UniProtKB-KW"/>
</dbReference>
<reference evidence="9 10" key="1">
    <citation type="submission" date="2017-09" db="EMBL/GenBank/DDBJ databases">
        <title>Depth-based differentiation of microbial function through sediment-hosted aquifers and enrichment of novel symbionts in the deep terrestrial subsurface.</title>
        <authorList>
            <person name="Probst A.J."/>
            <person name="Ladd B."/>
            <person name="Jarett J.K."/>
            <person name="Geller-Mcgrath D.E."/>
            <person name="Sieber C.M."/>
            <person name="Emerson J.B."/>
            <person name="Anantharaman K."/>
            <person name="Thomas B.C."/>
            <person name="Malmstrom R."/>
            <person name="Stieglmeier M."/>
            <person name="Klingl A."/>
            <person name="Woyke T."/>
            <person name="Ryan C.M."/>
            <person name="Banfield J.F."/>
        </authorList>
    </citation>
    <scope>NUCLEOTIDE SEQUENCE [LARGE SCALE GENOMIC DNA]</scope>
    <source>
        <strain evidence="9">CG22_combo_CG10-13_8_21_14_all_37_9</strain>
    </source>
</reference>
<feature type="active site" description="Proton donor/acceptor" evidence="5">
    <location>
        <position position="173"/>
    </location>
</feature>
<evidence type="ECO:0000259" key="8">
    <source>
        <dbReference type="Pfam" id="PF03372"/>
    </source>
</evidence>
<feature type="binding site" evidence="6">
    <location>
        <position position="269"/>
    </location>
    <ligand>
        <name>Mg(2+)</name>
        <dbReference type="ChEBI" id="CHEBI:18420"/>
        <label>1</label>
    </ligand>
</feature>
<keyword evidence="6" id="KW-0464">Manganese</keyword>
<dbReference type="GO" id="GO:0008311">
    <property type="term" value="F:double-stranded DNA 3'-5' DNA exonuclease activity"/>
    <property type="evidence" value="ECO:0007669"/>
    <property type="project" value="TreeGrafter"/>
</dbReference>
<evidence type="ECO:0000313" key="10">
    <source>
        <dbReference type="Proteomes" id="UP000229334"/>
    </source>
</evidence>
<feature type="binding site" evidence="6">
    <location>
        <position position="35"/>
    </location>
    <ligand>
        <name>Mg(2+)</name>
        <dbReference type="ChEBI" id="CHEBI:18420"/>
        <label>1</label>
    </ligand>
</feature>
<feature type="active site" evidence="5">
    <location>
        <position position="134"/>
    </location>
</feature>
<dbReference type="NCBIfam" id="TIGR00633">
    <property type="entry name" value="xth"/>
    <property type="match status" value="1"/>
</dbReference>
<evidence type="ECO:0000256" key="2">
    <source>
        <dbReference type="ARBA" id="ARBA00022723"/>
    </source>
</evidence>
<feature type="binding site" evidence="6">
    <location>
        <position position="270"/>
    </location>
    <ligand>
        <name>Mg(2+)</name>
        <dbReference type="ChEBI" id="CHEBI:18420"/>
        <label>1</label>
    </ligand>
</feature>
<dbReference type="Gene3D" id="3.60.10.10">
    <property type="entry name" value="Endonuclease/exonuclease/phosphatase"/>
    <property type="match status" value="1"/>
</dbReference>
<dbReference type="NCBIfam" id="TIGR00195">
    <property type="entry name" value="exoDNase_III"/>
    <property type="match status" value="1"/>
</dbReference>
<dbReference type="GO" id="GO:0003906">
    <property type="term" value="F:DNA-(apurinic or apyrimidinic site) endonuclease activity"/>
    <property type="evidence" value="ECO:0007669"/>
    <property type="project" value="TreeGrafter"/>
</dbReference>
<dbReference type="PROSITE" id="PS00726">
    <property type="entry name" value="AP_NUCLEASE_F1_1"/>
    <property type="match status" value="1"/>
</dbReference>
<feature type="site" description="Transition state stabilizer" evidence="7">
    <location>
        <position position="175"/>
    </location>
</feature>
<dbReference type="InterPro" id="IPR004808">
    <property type="entry name" value="AP_endonuc_1"/>
</dbReference>
<comment type="caution">
    <text evidence="9">The sequence shown here is derived from an EMBL/GenBank/DDBJ whole genome shotgun (WGS) entry which is preliminary data.</text>
</comment>
<feature type="binding site" evidence="6">
    <location>
        <position position="7"/>
    </location>
    <ligand>
        <name>Mg(2+)</name>
        <dbReference type="ChEBI" id="CHEBI:18420"/>
        <label>1</label>
    </ligand>
</feature>
<dbReference type="InterPro" id="IPR005135">
    <property type="entry name" value="Endo/exonuclease/phosphatase"/>
</dbReference>
<gene>
    <name evidence="9" type="primary">xth</name>
    <name evidence="9" type="ORF">COX02_02225</name>
</gene>